<name>A0A7K1T904_9BACT</name>
<dbReference type="RefSeq" id="WP_157561662.1">
    <property type="nucleotide sequence ID" value="NZ_WQKZ01000001.1"/>
</dbReference>
<comment type="caution">
    <text evidence="2">The sequence shown here is derived from an EMBL/GenBank/DDBJ whole genome shotgun (WGS) entry which is preliminary data.</text>
</comment>
<feature type="signal peptide" evidence="1">
    <location>
        <begin position="1"/>
        <end position="19"/>
    </location>
</feature>
<evidence type="ECO:0008006" key="4">
    <source>
        <dbReference type="Google" id="ProtNLM"/>
    </source>
</evidence>
<dbReference type="Proteomes" id="UP000441336">
    <property type="component" value="Unassembled WGS sequence"/>
</dbReference>
<sequence>MKRLFTCCYFFMCTFAAQAQQKPTQEATLAFMNRVLNEAKGVAVDKGTSNEHRYLDVTLRKDYYHSQTAIPGSDYTNNVYIEGIPWDTFDGFGRSTEIGNCTDIFVRFKATLRVSMKRGDTQSWDSFYINGLDFIVLTEKTDSFRKACLRLAETVTEENKDPFKD</sequence>
<dbReference type="AlphaFoldDB" id="A0A7K1T904"/>
<accession>A0A7K1T904</accession>
<dbReference type="EMBL" id="WQKZ01000001">
    <property type="protein sequence ID" value="MVN74884.1"/>
    <property type="molecule type" value="Genomic_DNA"/>
</dbReference>
<protein>
    <recommendedName>
        <fullName evidence="4">DUF4468 domain-containing protein</fullName>
    </recommendedName>
</protein>
<proteinExistence type="predicted"/>
<feature type="chain" id="PRO_5029471769" description="DUF4468 domain-containing protein" evidence="1">
    <location>
        <begin position="20"/>
        <end position="165"/>
    </location>
</feature>
<evidence type="ECO:0000313" key="2">
    <source>
        <dbReference type="EMBL" id="MVN74884.1"/>
    </source>
</evidence>
<keyword evidence="3" id="KW-1185">Reference proteome</keyword>
<reference evidence="2 3" key="1">
    <citation type="submission" date="2019-12" db="EMBL/GenBank/DDBJ databases">
        <title>Hymenobacter sp. HMF4947 Genome sequencing and assembly.</title>
        <authorList>
            <person name="Kang H."/>
            <person name="Cha I."/>
            <person name="Kim H."/>
            <person name="Joh K."/>
        </authorList>
    </citation>
    <scope>NUCLEOTIDE SEQUENCE [LARGE SCALE GENOMIC DNA]</scope>
    <source>
        <strain evidence="2 3">HMF4947</strain>
    </source>
</reference>
<gene>
    <name evidence="2" type="ORF">GO988_00940</name>
</gene>
<keyword evidence="1" id="KW-0732">Signal</keyword>
<evidence type="ECO:0000313" key="3">
    <source>
        <dbReference type="Proteomes" id="UP000441336"/>
    </source>
</evidence>
<organism evidence="2 3">
    <name type="scientific">Hymenobacter ginkgonis</name>
    <dbReference type="NCBI Taxonomy" id="2682976"/>
    <lineage>
        <taxon>Bacteria</taxon>
        <taxon>Pseudomonadati</taxon>
        <taxon>Bacteroidota</taxon>
        <taxon>Cytophagia</taxon>
        <taxon>Cytophagales</taxon>
        <taxon>Hymenobacteraceae</taxon>
        <taxon>Hymenobacter</taxon>
    </lineage>
</organism>
<evidence type="ECO:0000256" key="1">
    <source>
        <dbReference type="SAM" id="SignalP"/>
    </source>
</evidence>